<dbReference type="Proteomes" id="UP000770717">
    <property type="component" value="Unassembled WGS sequence"/>
</dbReference>
<name>A0A8J6BAY6_ELECQ</name>
<dbReference type="AlphaFoldDB" id="A0A8J6BAY6"/>
<evidence type="ECO:0000313" key="3">
    <source>
        <dbReference type="Proteomes" id="UP000770717"/>
    </source>
</evidence>
<keyword evidence="3" id="KW-1185">Reference proteome</keyword>
<protein>
    <submittedName>
        <fullName evidence="2">Uncharacterized protein</fullName>
    </submittedName>
</protein>
<reference evidence="2" key="1">
    <citation type="thesis" date="2020" institute="ProQuest LLC" country="789 East Eisenhower Parkway, Ann Arbor, MI, USA">
        <title>Comparative Genomics and Chromosome Evolution.</title>
        <authorList>
            <person name="Mudd A.B."/>
        </authorList>
    </citation>
    <scope>NUCLEOTIDE SEQUENCE</scope>
    <source>
        <strain evidence="2">HN-11 Male</strain>
        <tissue evidence="2">Kidney and liver</tissue>
    </source>
</reference>
<evidence type="ECO:0000313" key="2">
    <source>
        <dbReference type="EMBL" id="KAG9460235.1"/>
    </source>
</evidence>
<dbReference type="EMBL" id="WNTK01095387">
    <property type="protein sequence ID" value="KAG9460235.1"/>
    <property type="molecule type" value="Genomic_DNA"/>
</dbReference>
<sequence>MIKAQHGRPDSFLPQQDSQLRMLQRCSLMETLLLPDKVESSPKFLHRRSKRQRHHRPHSKSSGPQAVEERRKEEFNNNFGL</sequence>
<gene>
    <name evidence="2" type="ORF">GDO78_023148</name>
</gene>
<feature type="compositionally biased region" description="Basic residues" evidence="1">
    <location>
        <begin position="44"/>
        <end position="59"/>
    </location>
</feature>
<evidence type="ECO:0000256" key="1">
    <source>
        <dbReference type="SAM" id="MobiDB-lite"/>
    </source>
</evidence>
<proteinExistence type="predicted"/>
<feature type="region of interest" description="Disordered" evidence="1">
    <location>
        <begin position="37"/>
        <end position="81"/>
    </location>
</feature>
<comment type="caution">
    <text evidence="2">The sequence shown here is derived from an EMBL/GenBank/DDBJ whole genome shotgun (WGS) entry which is preliminary data.</text>
</comment>
<organism evidence="2 3">
    <name type="scientific">Eleutherodactylus coqui</name>
    <name type="common">Puerto Rican coqui</name>
    <dbReference type="NCBI Taxonomy" id="57060"/>
    <lineage>
        <taxon>Eukaryota</taxon>
        <taxon>Metazoa</taxon>
        <taxon>Chordata</taxon>
        <taxon>Craniata</taxon>
        <taxon>Vertebrata</taxon>
        <taxon>Euteleostomi</taxon>
        <taxon>Amphibia</taxon>
        <taxon>Batrachia</taxon>
        <taxon>Anura</taxon>
        <taxon>Neobatrachia</taxon>
        <taxon>Hyloidea</taxon>
        <taxon>Eleutherodactylidae</taxon>
        <taxon>Eleutherodactylinae</taxon>
        <taxon>Eleutherodactylus</taxon>
        <taxon>Eleutherodactylus</taxon>
    </lineage>
</organism>
<accession>A0A8J6BAY6</accession>